<name>A0A0B7H510_9FLAO</name>
<evidence type="ECO:0000256" key="2">
    <source>
        <dbReference type="ARBA" id="ARBA00022448"/>
    </source>
</evidence>
<dbReference type="InterPro" id="IPR039426">
    <property type="entry name" value="TonB-dep_rcpt-like"/>
</dbReference>
<evidence type="ECO:0000259" key="9">
    <source>
        <dbReference type="Pfam" id="PF07715"/>
    </source>
</evidence>
<evidence type="ECO:0000256" key="6">
    <source>
        <dbReference type="ARBA" id="ARBA00023237"/>
    </source>
</evidence>
<dbReference type="AlphaFoldDB" id="A0A0B7H510"/>
<organism evidence="10 11">
    <name type="scientific">Capnocytophaga cynodegmi</name>
    <dbReference type="NCBI Taxonomy" id="28189"/>
    <lineage>
        <taxon>Bacteria</taxon>
        <taxon>Pseudomonadati</taxon>
        <taxon>Bacteroidota</taxon>
        <taxon>Flavobacteriia</taxon>
        <taxon>Flavobacteriales</taxon>
        <taxon>Flavobacteriaceae</taxon>
        <taxon>Capnocytophaga</taxon>
    </lineage>
</organism>
<dbReference type="Gene3D" id="2.170.130.10">
    <property type="entry name" value="TonB-dependent receptor, plug domain"/>
    <property type="match status" value="1"/>
</dbReference>
<dbReference type="Gene3D" id="2.40.170.20">
    <property type="entry name" value="TonB-dependent receptor, beta-barrel domain"/>
    <property type="match status" value="1"/>
</dbReference>
<dbReference type="InterPro" id="IPR023997">
    <property type="entry name" value="TonB-dep_OMP_SusC/RagA_CS"/>
</dbReference>
<dbReference type="NCBIfam" id="TIGR04056">
    <property type="entry name" value="OMP_RagA_SusC"/>
    <property type="match status" value="1"/>
</dbReference>
<dbReference type="Pfam" id="PF07715">
    <property type="entry name" value="Plug"/>
    <property type="match status" value="1"/>
</dbReference>
<dbReference type="GO" id="GO:0009279">
    <property type="term" value="C:cell outer membrane"/>
    <property type="evidence" value="ECO:0007669"/>
    <property type="project" value="UniProtKB-SubCell"/>
</dbReference>
<proteinExistence type="inferred from homology"/>
<feature type="domain" description="TonB-dependent receptor plug" evidence="9">
    <location>
        <begin position="117"/>
        <end position="221"/>
    </location>
</feature>
<keyword evidence="8" id="KW-0732">Signal</keyword>
<keyword evidence="6 7" id="KW-0998">Cell outer membrane</keyword>
<dbReference type="Proteomes" id="UP000038083">
    <property type="component" value="Unassembled WGS sequence"/>
</dbReference>
<comment type="similarity">
    <text evidence="7">Belongs to the TonB-dependent receptor family.</text>
</comment>
<dbReference type="Gene3D" id="2.60.40.1120">
    <property type="entry name" value="Carboxypeptidase-like, regulatory domain"/>
    <property type="match status" value="1"/>
</dbReference>
<accession>A0A0B7H510</accession>
<dbReference type="InterPro" id="IPR008969">
    <property type="entry name" value="CarboxyPept-like_regulatory"/>
</dbReference>
<evidence type="ECO:0000313" key="10">
    <source>
        <dbReference type="EMBL" id="CEN33624.1"/>
    </source>
</evidence>
<dbReference type="Pfam" id="PF13715">
    <property type="entry name" value="CarbopepD_reg_2"/>
    <property type="match status" value="1"/>
</dbReference>
<dbReference type="EMBL" id="CDOG01000001">
    <property type="protein sequence ID" value="CEN33624.1"/>
    <property type="molecule type" value="Genomic_DNA"/>
</dbReference>
<dbReference type="InterPro" id="IPR037066">
    <property type="entry name" value="Plug_dom_sf"/>
</dbReference>
<dbReference type="RefSeq" id="WP_041995593.1">
    <property type="nucleotide sequence ID" value="NZ_CDOG01000001.1"/>
</dbReference>
<protein>
    <submittedName>
        <fullName evidence="10">TonB-dependent receptor plug</fullName>
    </submittedName>
</protein>
<dbReference type="OrthoDB" id="9768177at2"/>
<evidence type="ECO:0000313" key="11">
    <source>
        <dbReference type="Proteomes" id="UP000038083"/>
    </source>
</evidence>
<dbReference type="InterPro" id="IPR036942">
    <property type="entry name" value="Beta-barrel_TonB_sf"/>
</dbReference>
<dbReference type="InterPro" id="IPR012910">
    <property type="entry name" value="Plug_dom"/>
</dbReference>
<keyword evidence="3 7" id="KW-1134">Transmembrane beta strand</keyword>
<dbReference type="PROSITE" id="PS52016">
    <property type="entry name" value="TONB_DEPENDENT_REC_3"/>
    <property type="match status" value="1"/>
</dbReference>
<evidence type="ECO:0000256" key="5">
    <source>
        <dbReference type="ARBA" id="ARBA00023136"/>
    </source>
</evidence>
<gene>
    <name evidence="10" type="ORF">CCYN74_10076</name>
</gene>
<reference evidence="11" key="1">
    <citation type="submission" date="2015-01" db="EMBL/GenBank/DDBJ databases">
        <authorList>
            <person name="MANFREDI Pablo"/>
        </authorList>
    </citation>
    <scope>NUCLEOTIDE SEQUENCE [LARGE SCALE GENOMIC DNA]</scope>
    <source>
        <strain evidence="11">Ccy74</strain>
    </source>
</reference>
<feature type="chain" id="PRO_5002128733" evidence="8">
    <location>
        <begin position="24"/>
        <end position="1086"/>
    </location>
</feature>
<dbReference type="SUPFAM" id="SSF56935">
    <property type="entry name" value="Porins"/>
    <property type="match status" value="1"/>
</dbReference>
<feature type="signal peptide" evidence="8">
    <location>
        <begin position="1"/>
        <end position="23"/>
    </location>
</feature>
<keyword evidence="10" id="KW-0675">Receptor</keyword>
<keyword evidence="5 7" id="KW-0472">Membrane</keyword>
<evidence type="ECO:0000256" key="7">
    <source>
        <dbReference type="PROSITE-ProRule" id="PRU01360"/>
    </source>
</evidence>
<sequence>MKEKLLKCILCFFSAFLLQGVMAQEKQVSGTVTSSSDGMPLIGVSVVVKGTTRGVATDFDGNFTIQAKDGEILQFTSIGFKTLERKVTGSVMNVALEEEASQLDEVVVTGYATQTRKTLATSISKLDTKVLESASRSNAGTALQGTVSGLKVTQHSGQPGTTPDIILRGGTSFDGSGTPLVLVDGVPSSFYALNSDDIESMEMLKDAASTAIYGARAANGVILVTTKKGKAGRSSINFKSKLSFNGRLKDRMEYLNAADYVRFNRMAVKNTQMVQGDQGFDAFLTGQHSAATGNNPLNSIYTTMFLDDTNRHLLNYQGWQTIEDPVTPGRQLIFMDNSYLKDQYYQTSFSNDYTLSFDGGNDKSTYYFSLGILDDKGLVYNTGFKRYSGTFNASYKIFDNFKVSGNVIYTHSSKIDSFDSIYDIFQRATGLAPTSRVYNNNPDGSLSNELQPGTYRGFGNPLYYRDKFVNDNLEQRLTASGQFDWQFAKNFNLMARGSYFSINDVDESFNKAFLNSGNLNTERIAYAGYGRTLRHQYTSVLSYNNTFLEKHNVNALLGTEYFREKRFGLSGATRKSPTDLIHTLNVGAEAQGKPSSSRTEYAIASVFGQLNYDYDNRFLLGLTFRSDGTSRLANDKYGFFPGASLGWNIHNETFYKDKSISTYISRIKPRVSYGVNGNIETLSNYGVYGLYGTTGIYDTQVGYVNSSLPVMDLRWERSTTLNFGLDLGLFNNRVNVVADYFIRDVQDKLSTLTLPLWTGFSGITVNNGILQNKGFELEVNAKVLKTENLNWDLGLVYYQVKNYAKKLPDNGIDNNRQGGTEIYDVASGKNIYVGGLQQGQRIENDLIVAYIPEGVYKTQAEIDADKDRSVEFAWQKKTRFLGDTRWKDVNGDNVINHLDRQVIGRITPKFTGGFTSNLVYKNVGLYVKTDFAVGHHIINGRRVKGIAQTQGNQNGPVEIRESWTPQNPNSDIPRFDLVDRQKNHLAGGGDQGSLHGSSAMYWEKGDYLALREITLSYDLQGSLMNDLFKSVRLYVTGANLFYFTKYGGSTPEDASANRADLGVVQGSERGRYPLPQVITLGLNLTF</sequence>
<evidence type="ECO:0000256" key="8">
    <source>
        <dbReference type="SAM" id="SignalP"/>
    </source>
</evidence>
<dbReference type="InterPro" id="IPR023996">
    <property type="entry name" value="TonB-dep_OMP_SusC/RagA"/>
</dbReference>
<dbReference type="SUPFAM" id="SSF49464">
    <property type="entry name" value="Carboxypeptidase regulatory domain-like"/>
    <property type="match status" value="1"/>
</dbReference>
<evidence type="ECO:0000256" key="4">
    <source>
        <dbReference type="ARBA" id="ARBA00022692"/>
    </source>
</evidence>
<dbReference type="NCBIfam" id="TIGR04057">
    <property type="entry name" value="SusC_RagA_signa"/>
    <property type="match status" value="1"/>
</dbReference>
<evidence type="ECO:0000256" key="3">
    <source>
        <dbReference type="ARBA" id="ARBA00022452"/>
    </source>
</evidence>
<keyword evidence="4 7" id="KW-0812">Transmembrane</keyword>
<evidence type="ECO:0000256" key="1">
    <source>
        <dbReference type="ARBA" id="ARBA00004571"/>
    </source>
</evidence>
<keyword evidence="2 7" id="KW-0813">Transport</keyword>
<comment type="subcellular location">
    <subcellularLocation>
        <location evidence="1 7">Cell outer membrane</location>
        <topology evidence="1 7">Multi-pass membrane protein</topology>
    </subcellularLocation>
</comment>